<comment type="caution">
    <text evidence="2">The sequence shown here is derived from an EMBL/GenBank/DDBJ whole genome shotgun (WGS) entry which is preliminary data.</text>
</comment>
<dbReference type="EMBL" id="JASCZI010241844">
    <property type="protein sequence ID" value="MED6207629.1"/>
    <property type="molecule type" value="Genomic_DNA"/>
</dbReference>
<proteinExistence type="predicted"/>
<protein>
    <submittedName>
        <fullName evidence="2">Uncharacterized protein</fullName>
    </submittedName>
</protein>
<gene>
    <name evidence="2" type="ORF">PIB30_037500</name>
</gene>
<evidence type="ECO:0000313" key="2">
    <source>
        <dbReference type="EMBL" id="MED6207629.1"/>
    </source>
</evidence>
<sequence length="218" mass="24977">MELLKTPRSHPKVQPCKTEGKKVDKTCRGEKTGVNNLRYKSSPINKESTLKNSQQPTTKEQIITLLNKSTPNGYIINGSISAMKSSEYKRRGDEWPSWIPCQFKPPDYMNLDDTDFALAYGFASSDELLVRTNKFLGTRTNLESLIPKEWVLDLVATMLTLEEREIGSQAHWYLPATFSVDDGIRMRLALDLIRRPYNQIAQDVIVAAIRNYDKYKKK</sequence>
<accession>A0ABU6YEE9</accession>
<reference evidence="2 3" key="1">
    <citation type="journal article" date="2023" name="Plants (Basel)">
        <title>Bridging the Gap: Combining Genomics and Transcriptomics Approaches to Understand Stylosanthes scabra, an Orphan Legume from the Brazilian Caatinga.</title>
        <authorList>
            <person name="Ferreira-Neto J.R.C."/>
            <person name="da Silva M.D."/>
            <person name="Binneck E."/>
            <person name="de Melo N.F."/>
            <person name="da Silva R.H."/>
            <person name="de Melo A.L.T.M."/>
            <person name="Pandolfi V."/>
            <person name="Bustamante F.O."/>
            <person name="Brasileiro-Vidal A.C."/>
            <person name="Benko-Iseppon A.M."/>
        </authorList>
    </citation>
    <scope>NUCLEOTIDE SEQUENCE [LARGE SCALE GENOMIC DNA]</scope>
    <source>
        <tissue evidence="2">Leaves</tissue>
    </source>
</reference>
<feature type="region of interest" description="Disordered" evidence="1">
    <location>
        <begin position="1"/>
        <end position="22"/>
    </location>
</feature>
<dbReference type="Proteomes" id="UP001341840">
    <property type="component" value="Unassembled WGS sequence"/>
</dbReference>
<keyword evidence="3" id="KW-1185">Reference proteome</keyword>
<name>A0ABU6YEE9_9FABA</name>
<evidence type="ECO:0000313" key="3">
    <source>
        <dbReference type="Proteomes" id="UP001341840"/>
    </source>
</evidence>
<evidence type="ECO:0000256" key="1">
    <source>
        <dbReference type="SAM" id="MobiDB-lite"/>
    </source>
</evidence>
<organism evidence="2 3">
    <name type="scientific">Stylosanthes scabra</name>
    <dbReference type="NCBI Taxonomy" id="79078"/>
    <lineage>
        <taxon>Eukaryota</taxon>
        <taxon>Viridiplantae</taxon>
        <taxon>Streptophyta</taxon>
        <taxon>Embryophyta</taxon>
        <taxon>Tracheophyta</taxon>
        <taxon>Spermatophyta</taxon>
        <taxon>Magnoliopsida</taxon>
        <taxon>eudicotyledons</taxon>
        <taxon>Gunneridae</taxon>
        <taxon>Pentapetalae</taxon>
        <taxon>rosids</taxon>
        <taxon>fabids</taxon>
        <taxon>Fabales</taxon>
        <taxon>Fabaceae</taxon>
        <taxon>Papilionoideae</taxon>
        <taxon>50 kb inversion clade</taxon>
        <taxon>dalbergioids sensu lato</taxon>
        <taxon>Dalbergieae</taxon>
        <taxon>Pterocarpus clade</taxon>
        <taxon>Stylosanthes</taxon>
    </lineage>
</organism>